<dbReference type="CDD" id="cd06445">
    <property type="entry name" value="ATase"/>
    <property type="match status" value="1"/>
</dbReference>
<dbReference type="SUPFAM" id="SSF46767">
    <property type="entry name" value="Methylated DNA-protein cysteine methyltransferase, C-terminal domain"/>
    <property type="match status" value="1"/>
</dbReference>
<accession>B8KRF4</accession>
<dbReference type="AlphaFoldDB" id="B8KRF4"/>
<keyword evidence="1" id="KW-0227">DNA damage</keyword>
<evidence type="ECO:0000313" key="3">
    <source>
        <dbReference type="EMBL" id="EED34569.1"/>
    </source>
</evidence>
<proteinExistence type="predicted"/>
<evidence type="ECO:0000256" key="1">
    <source>
        <dbReference type="ARBA" id="ARBA00022763"/>
    </source>
</evidence>
<keyword evidence="4" id="KW-1185">Reference proteome</keyword>
<dbReference type="InterPro" id="IPR052520">
    <property type="entry name" value="ATL_DNA_repair"/>
</dbReference>
<dbReference type="GO" id="GO:0008168">
    <property type="term" value="F:methyltransferase activity"/>
    <property type="evidence" value="ECO:0007669"/>
    <property type="project" value="UniProtKB-KW"/>
</dbReference>
<keyword evidence="3" id="KW-0808">Transferase</keyword>
<feature type="domain" description="Methylated-DNA-[protein]-cysteine S-methyltransferase DNA binding" evidence="2">
    <location>
        <begin position="9"/>
        <end position="83"/>
    </location>
</feature>
<dbReference type="InterPro" id="IPR014048">
    <property type="entry name" value="MethylDNA_cys_MeTrfase_DNA-bd"/>
</dbReference>
<dbReference type="EMBL" id="DS999411">
    <property type="protein sequence ID" value="EED34569.1"/>
    <property type="molecule type" value="Genomic_DNA"/>
</dbReference>
<evidence type="ECO:0000313" key="4">
    <source>
        <dbReference type="Proteomes" id="UP000004699"/>
    </source>
</evidence>
<dbReference type="PANTHER" id="PTHR42942">
    <property type="entry name" value="6-O-METHYLGUANINE DNA METHYLTRANSFERASE"/>
    <property type="match status" value="1"/>
</dbReference>
<dbReference type="GO" id="GO:0032259">
    <property type="term" value="P:methylation"/>
    <property type="evidence" value="ECO:0007669"/>
    <property type="project" value="UniProtKB-KW"/>
</dbReference>
<dbReference type="Pfam" id="PF01035">
    <property type="entry name" value="DNA_binding_1"/>
    <property type="match status" value="1"/>
</dbReference>
<dbReference type="PANTHER" id="PTHR42942:SF1">
    <property type="entry name" value="ALKYLTRANSFERASE-LIKE PROTEIN 1"/>
    <property type="match status" value="1"/>
</dbReference>
<gene>
    <name evidence="3" type="ORF">NOR51B_506</name>
</gene>
<organism evidence="3 4">
    <name type="scientific">Luminiphilus syltensis NOR5-1B</name>
    <dbReference type="NCBI Taxonomy" id="565045"/>
    <lineage>
        <taxon>Bacteria</taxon>
        <taxon>Pseudomonadati</taxon>
        <taxon>Pseudomonadota</taxon>
        <taxon>Gammaproteobacteria</taxon>
        <taxon>Cellvibrionales</taxon>
        <taxon>Halieaceae</taxon>
        <taxon>Luminiphilus</taxon>
    </lineage>
</organism>
<dbReference type="GO" id="GO:0006281">
    <property type="term" value="P:DNA repair"/>
    <property type="evidence" value="ECO:0007669"/>
    <property type="project" value="InterPro"/>
</dbReference>
<dbReference type="InterPro" id="IPR036217">
    <property type="entry name" value="MethylDNA_cys_MeTrfase_DNAb"/>
</dbReference>
<evidence type="ECO:0000259" key="2">
    <source>
        <dbReference type="Pfam" id="PF01035"/>
    </source>
</evidence>
<dbReference type="InterPro" id="IPR036388">
    <property type="entry name" value="WH-like_DNA-bd_sf"/>
</dbReference>
<dbReference type="Gene3D" id="1.10.10.10">
    <property type="entry name" value="Winged helix-like DNA-binding domain superfamily/Winged helix DNA-binding domain"/>
    <property type="match status" value="1"/>
</dbReference>
<dbReference type="HOGENOM" id="CLU_000445_52_5_6"/>
<sequence>MSTLLDPTRVHTVVARIPEGRVASYGQIAELAGYPRRARWIGKVLSAIPSDSALPWHRVIASSGQITCPRAQDAAQRLKAEGVSVSKRRVSLTRYRWQP</sequence>
<keyword evidence="3" id="KW-0489">Methyltransferase</keyword>
<reference evidence="4" key="1">
    <citation type="journal article" date="2013" name="BMC Microbiol.">
        <title>Taxonomy and evolution of bacteriochlorophyll a-containing members of the OM60/NOR5 clade of marine gammaproteobacteria: description of Luminiphilus syltensis gen. nov., sp. nov., reclassification of Haliea rubra as Pseudohaliea rubra gen. nov., comb. nov., and emendation of Chromatocurvus halotolerans.</title>
        <authorList>
            <person name="Spring S."/>
            <person name="Riedel T."/>
            <person name="Sproer C."/>
            <person name="Yan S."/>
            <person name="Harder J."/>
            <person name="Fuchs B.M."/>
        </authorList>
    </citation>
    <scope>NUCLEOTIDE SEQUENCE [LARGE SCALE GENOMIC DNA]</scope>
    <source>
        <strain evidence="4">NOR51-B</strain>
    </source>
</reference>
<dbReference type="eggNOG" id="COG3695">
    <property type="taxonomic scope" value="Bacteria"/>
</dbReference>
<dbReference type="Proteomes" id="UP000004699">
    <property type="component" value="Unassembled WGS sequence"/>
</dbReference>
<name>B8KRF4_9GAMM</name>
<protein>
    <submittedName>
        <fullName evidence="3">Methylated-DNA-(Protein)-cysteine S-methyltransferase, DNA binding</fullName>
    </submittedName>
</protein>